<accession>A0ACB0XNW1</accession>
<reference evidence="1" key="1">
    <citation type="submission" date="2023-11" db="EMBL/GenBank/DDBJ databases">
        <authorList>
            <person name="Poullet M."/>
        </authorList>
    </citation>
    <scope>NUCLEOTIDE SEQUENCE</scope>
    <source>
        <strain evidence="1">E1834</strain>
    </source>
</reference>
<sequence>MTQAKRREPFFSLFLFIFMHYLIGTFSAEFFTVCKPNAPILSKKNIFYCEYLRFFN</sequence>
<organism evidence="1 2">
    <name type="scientific">Meloidogyne enterolobii</name>
    <name type="common">Root-knot nematode worm</name>
    <name type="synonym">Meloidogyne mayaguensis</name>
    <dbReference type="NCBI Taxonomy" id="390850"/>
    <lineage>
        <taxon>Eukaryota</taxon>
        <taxon>Metazoa</taxon>
        <taxon>Ecdysozoa</taxon>
        <taxon>Nematoda</taxon>
        <taxon>Chromadorea</taxon>
        <taxon>Rhabditida</taxon>
        <taxon>Tylenchina</taxon>
        <taxon>Tylenchomorpha</taxon>
        <taxon>Tylenchoidea</taxon>
        <taxon>Meloidogynidae</taxon>
        <taxon>Meloidogyninae</taxon>
        <taxon>Meloidogyne</taxon>
    </lineage>
</organism>
<dbReference type="Proteomes" id="UP001497535">
    <property type="component" value="Unassembled WGS sequence"/>
</dbReference>
<name>A0ACB0XNW1_MELEN</name>
<comment type="caution">
    <text evidence="1">The sequence shown here is derived from an EMBL/GenBank/DDBJ whole genome shotgun (WGS) entry which is preliminary data.</text>
</comment>
<evidence type="ECO:0000313" key="2">
    <source>
        <dbReference type="Proteomes" id="UP001497535"/>
    </source>
</evidence>
<proteinExistence type="predicted"/>
<protein>
    <submittedName>
        <fullName evidence="1">Uncharacterized protein</fullName>
    </submittedName>
</protein>
<gene>
    <name evidence="1" type="ORF">MENTE1834_LOCUS1665</name>
</gene>
<keyword evidence="2" id="KW-1185">Reference proteome</keyword>
<evidence type="ECO:0000313" key="1">
    <source>
        <dbReference type="EMBL" id="CAK5010594.1"/>
    </source>
</evidence>
<dbReference type="EMBL" id="CAVMJV010000001">
    <property type="protein sequence ID" value="CAK5010594.1"/>
    <property type="molecule type" value="Genomic_DNA"/>
</dbReference>